<proteinExistence type="predicted"/>
<organism evidence="1">
    <name type="scientific">bioreactor metagenome</name>
    <dbReference type="NCBI Taxonomy" id="1076179"/>
    <lineage>
        <taxon>unclassified sequences</taxon>
        <taxon>metagenomes</taxon>
        <taxon>ecological metagenomes</taxon>
    </lineage>
</organism>
<protein>
    <submittedName>
        <fullName evidence="1">Uncharacterized protein</fullName>
    </submittedName>
</protein>
<sequence>MANHLGNTGQHLAVVDFDEHIDSQRAKDIIRDLDQFQLIQ</sequence>
<gene>
    <name evidence="1" type="ORF">SDC9_102545</name>
</gene>
<accession>A0A645ASM0</accession>
<name>A0A645ASM0_9ZZZZ</name>
<dbReference type="EMBL" id="VSSQ01015417">
    <property type="protein sequence ID" value="MPM55748.1"/>
    <property type="molecule type" value="Genomic_DNA"/>
</dbReference>
<evidence type="ECO:0000313" key="1">
    <source>
        <dbReference type="EMBL" id="MPM55748.1"/>
    </source>
</evidence>
<dbReference type="AlphaFoldDB" id="A0A645ASM0"/>
<comment type="caution">
    <text evidence="1">The sequence shown here is derived from an EMBL/GenBank/DDBJ whole genome shotgun (WGS) entry which is preliminary data.</text>
</comment>
<reference evidence="1" key="1">
    <citation type="submission" date="2019-08" db="EMBL/GenBank/DDBJ databases">
        <authorList>
            <person name="Kucharzyk K."/>
            <person name="Murdoch R.W."/>
            <person name="Higgins S."/>
            <person name="Loffler F."/>
        </authorList>
    </citation>
    <scope>NUCLEOTIDE SEQUENCE</scope>
</reference>